<organism evidence="3 5">
    <name type="scientific">Streptomyces fulvorobeus</name>
    <dbReference type="NCBI Taxonomy" id="284028"/>
    <lineage>
        <taxon>Bacteria</taxon>
        <taxon>Bacillati</taxon>
        <taxon>Actinomycetota</taxon>
        <taxon>Actinomycetes</taxon>
        <taxon>Kitasatosporales</taxon>
        <taxon>Streptomycetaceae</taxon>
        <taxon>Streptomyces</taxon>
    </lineage>
</organism>
<name>A0A7J0BZD1_9ACTN</name>
<keyword evidence="5" id="KW-1185">Reference proteome</keyword>
<evidence type="ECO:0000256" key="1">
    <source>
        <dbReference type="SAM" id="MobiDB-lite"/>
    </source>
</evidence>
<keyword evidence="2" id="KW-0812">Transmembrane</keyword>
<dbReference type="AlphaFoldDB" id="A0A7J0BZD1"/>
<sequence>MQRLVHRRADGPPAGLTAPGAPVDAVPGARHTRRTRLLRFGSVIVVLIVMVLVSRAQDTGGSPTASGRSAGDGATALQAARSAAQTHLGLLSGGDWSAAWNGWSGDARRQVPRDTYVGTHRICHPLLAVPLEVERAASVDRRTVEIHWRGGGVTGTLLMVSEDGAWRVAPTTADVRPYAKGAAAAVAELRRRGECTMR</sequence>
<reference evidence="3 5" key="1">
    <citation type="submission" date="2020-05" db="EMBL/GenBank/DDBJ databases">
        <title>Whole genome shotgun sequence of Streptomyces fulvorobeus NBRC 15897.</title>
        <authorList>
            <person name="Komaki H."/>
            <person name="Tamura T."/>
        </authorList>
    </citation>
    <scope>NUCLEOTIDE SEQUENCE [LARGE SCALE GENOMIC DNA]</scope>
    <source>
        <strain evidence="3 5">NBRC 15897</strain>
    </source>
</reference>
<gene>
    <name evidence="4" type="ORF">HEB29_000402</name>
    <name evidence="3" type="ORF">Sfulv_04300</name>
</gene>
<evidence type="ECO:0000313" key="6">
    <source>
        <dbReference type="Proteomes" id="UP000530403"/>
    </source>
</evidence>
<feature type="compositionally biased region" description="Polar residues" evidence="1">
    <location>
        <begin position="58"/>
        <end position="67"/>
    </location>
</feature>
<dbReference type="Proteomes" id="UP000530403">
    <property type="component" value="Unassembled WGS sequence"/>
</dbReference>
<evidence type="ECO:0000313" key="3">
    <source>
        <dbReference type="EMBL" id="GFM95619.1"/>
    </source>
</evidence>
<accession>A0A7J0BZD1</accession>
<protein>
    <submittedName>
        <fullName evidence="3">Uncharacterized protein</fullName>
    </submittedName>
</protein>
<evidence type="ECO:0000256" key="2">
    <source>
        <dbReference type="SAM" id="Phobius"/>
    </source>
</evidence>
<reference evidence="4 6" key="2">
    <citation type="submission" date="2020-07" db="EMBL/GenBank/DDBJ databases">
        <title>Sequencing the genomes of 1000 actinobacteria strains.</title>
        <authorList>
            <person name="Klenk H.-P."/>
        </authorList>
    </citation>
    <scope>NUCLEOTIDE SEQUENCE [LARGE SCALE GENOMIC DNA]</scope>
    <source>
        <strain evidence="4 6">DSM 41455</strain>
    </source>
</reference>
<evidence type="ECO:0000313" key="5">
    <source>
        <dbReference type="Proteomes" id="UP000498980"/>
    </source>
</evidence>
<keyword evidence="2" id="KW-0472">Membrane</keyword>
<comment type="caution">
    <text evidence="3">The sequence shown here is derived from an EMBL/GenBank/DDBJ whole genome shotgun (WGS) entry which is preliminary data.</text>
</comment>
<feature type="region of interest" description="Disordered" evidence="1">
    <location>
        <begin position="58"/>
        <end position="78"/>
    </location>
</feature>
<dbReference type="EMBL" id="JACCCF010000001">
    <property type="protein sequence ID" value="NYE39391.1"/>
    <property type="molecule type" value="Genomic_DNA"/>
</dbReference>
<dbReference type="RefSeq" id="WP_173310686.1">
    <property type="nucleotide sequence ID" value="NZ_BAAAUE010000008.1"/>
</dbReference>
<feature type="region of interest" description="Disordered" evidence="1">
    <location>
        <begin position="1"/>
        <end position="28"/>
    </location>
</feature>
<dbReference type="Proteomes" id="UP000498980">
    <property type="component" value="Unassembled WGS sequence"/>
</dbReference>
<proteinExistence type="predicted"/>
<feature type="transmembrane region" description="Helical" evidence="2">
    <location>
        <begin position="37"/>
        <end position="56"/>
    </location>
</feature>
<dbReference type="EMBL" id="BLWC01000001">
    <property type="protein sequence ID" value="GFM95619.1"/>
    <property type="molecule type" value="Genomic_DNA"/>
</dbReference>
<keyword evidence="2" id="KW-1133">Transmembrane helix</keyword>
<evidence type="ECO:0000313" key="4">
    <source>
        <dbReference type="EMBL" id="NYE39391.1"/>
    </source>
</evidence>
<feature type="compositionally biased region" description="Low complexity" evidence="1">
    <location>
        <begin position="11"/>
        <end position="28"/>
    </location>
</feature>